<protein>
    <submittedName>
        <fullName evidence="5">Phosphopantetheine attachment site</fullName>
    </submittedName>
</protein>
<organism evidence="5 6">
    <name type="scientific">Albimonas pacifica</name>
    <dbReference type="NCBI Taxonomy" id="1114924"/>
    <lineage>
        <taxon>Bacteria</taxon>
        <taxon>Pseudomonadati</taxon>
        <taxon>Pseudomonadota</taxon>
        <taxon>Alphaproteobacteria</taxon>
        <taxon>Rhodobacterales</taxon>
        <taxon>Paracoccaceae</taxon>
        <taxon>Albimonas</taxon>
    </lineage>
</organism>
<dbReference type="SMART" id="SM00823">
    <property type="entry name" value="PKS_PP"/>
    <property type="match status" value="1"/>
</dbReference>
<dbReference type="PROSITE" id="PS50075">
    <property type="entry name" value="CARRIER"/>
    <property type="match status" value="1"/>
</dbReference>
<evidence type="ECO:0000313" key="6">
    <source>
        <dbReference type="Proteomes" id="UP000199377"/>
    </source>
</evidence>
<dbReference type="InterPro" id="IPR020806">
    <property type="entry name" value="PKS_PP-bd"/>
</dbReference>
<keyword evidence="1" id="KW-0596">Phosphopantetheine</keyword>
<dbReference type="Proteomes" id="UP000199377">
    <property type="component" value="Unassembled WGS sequence"/>
</dbReference>
<evidence type="ECO:0000259" key="4">
    <source>
        <dbReference type="PROSITE" id="PS50075"/>
    </source>
</evidence>
<dbReference type="SUPFAM" id="SSF47336">
    <property type="entry name" value="ACP-like"/>
    <property type="match status" value="1"/>
</dbReference>
<dbReference type="PANTHER" id="PTHR45527:SF1">
    <property type="entry name" value="FATTY ACID SYNTHASE"/>
    <property type="match status" value="1"/>
</dbReference>
<dbReference type="GO" id="GO:0031177">
    <property type="term" value="F:phosphopantetheine binding"/>
    <property type="evidence" value="ECO:0007669"/>
    <property type="project" value="InterPro"/>
</dbReference>
<feature type="domain" description="Carrier" evidence="4">
    <location>
        <begin position="464"/>
        <end position="539"/>
    </location>
</feature>
<reference evidence="5 6" key="1">
    <citation type="submission" date="2016-10" db="EMBL/GenBank/DDBJ databases">
        <authorList>
            <person name="de Groot N.N."/>
        </authorList>
    </citation>
    <scope>NUCLEOTIDE SEQUENCE [LARGE SCALE GENOMIC DNA]</scope>
    <source>
        <strain evidence="5 6">CGMCC 1.11030</strain>
    </source>
</reference>
<dbReference type="EMBL" id="FOQH01000002">
    <property type="protein sequence ID" value="SFH83797.1"/>
    <property type="molecule type" value="Genomic_DNA"/>
</dbReference>
<dbReference type="InterPro" id="IPR023213">
    <property type="entry name" value="CAT-like_dom_sf"/>
</dbReference>
<dbReference type="SUPFAM" id="SSF52777">
    <property type="entry name" value="CoA-dependent acyltransferases"/>
    <property type="match status" value="2"/>
</dbReference>
<sequence>MSDAIQDVYPLAPGQGGILFQSLGEGAEGSGAYVVQVVLHLRGEPDRVRERAAWDALVARHDALRTALVWRGRARPLQVVGRRARAPFALHDLTDLPQAERAPRVAAFLAEDRARGFDLSRAPLLRLARFRLGGGEGRLVASFHHAVLDGWSAPVLLREWLALYAGRPLPPARPFREHVAWALSQDRAAALAFWRAELADRAPAAVWTPPPPAAPPAARRGDLSLDLDAAQTQALRAAARRAGVTLAVAAQGAWALTLSRLSGSRDVVWGLARSGRSAALAGVESRAGMFLTTLPMRAQADPDRPLADWLGEIQARLSAQGPHEHLPLGEVQAAVGRPDGGPLLTSAVVFENYPTDPALLGEVEGFAIEAAEVREQTSLPLTLFAAPHASADGQRLRLRLLFDAALVDEAVARLALSDAARVLATLAEAPRTRLGEIALEAAPLAAPRAPAPPLSKPLGEAPQAAVARLLPRLAALWAELLEGETPEAEDNFFALGGHSLLTLRLQERIRADLGIEVAVPDLFRFATLAAQSRHLAALRVAAETPDRPDGRAQARLQGAARLRRRRAQTAPNGARHA</sequence>
<dbReference type="Gene3D" id="3.30.559.30">
    <property type="entry name" value="Nonribosomal peptide synthetase, condensation domain"/>
    <property type="match status" value="1"/>
</dbReference>
<dbReference type="STRING" id="1114924.SAMN05216258_102481"/>
<keyword evidence="2" id="KW-0597">Phosphoprotein</keyword>
<dbReference type="InterPro" id="IPR036736">
    <property type="entry name" value="ACP-like_sf"/>
</dbReference>
<dbReference type="GO" id="GO:0044550">
    <property type="term" value="P:secondary metabolite biosynthetic process"/>
    <property type="evidence" value="ECO:0007669"/>
    <property type="project" value="TreeGrafter"/>
</dbReference>
<feature type="region of interest" description="Disordered" evidence="3">
    <location>
        <begin position="543"/>
        <end position="577"/>
    </location>
</feature>
<proteinExistence type="predicted"/>
<dbReference type="GO" id="GO:0005737">
    <property type="term" value="C:cytoplasm"/>
    <property type="evidence" value="ECO:0007669"/>
    <property type="project" value="TreeGrafter"/>
</dbReference>
<keyword evidence="6" id="KW-1185">Reference proteome</keyword>
<evidence type="ECO:0000256" key="1">
    <source>
        <dbReference type="ARBA" id="ARBA00022450"/>
    </source>
</evidence>
<evidence type="ECO:0000256" key="2">
    <source>
        <dbReference type="ARBA" id="ARBA00022553"/>
    </source>
</evidence>
<dbReference type="AlphaFoldDB" id="A0A1I3DAN6"/>
<name>A0A1I3DAN6_9RHOB</name>
<gene>
    <name evidence="5" type="ORF">SAMN05216258_102481</name>
</gene>
<dbReference type="PANTHER" id="PTHR45527">
    <property type="entry name" value="NONRIBOSOMAL PEPTIDE SYNTHETASE"/>
    <property type="match status" value="1"/>
</dbReference>
<dbReference type="OrthoDB" id="9803968at2"/>
<dbReference type="Gene3D" id="1.10.1200.10">
    <property type="entry name" value="ACP-like"/>
    <property type="match status" value="1"/>
</dbReference>
<dbReference type="InterPro" id="IPR001242">
    <property type="entry name" value="Condensation_dom"/>
</dbReference>
<dbReference type="Pfam" id="PF00550">
    <property type="entry name" value="PP-binding"/>
    <property type="match status" value="1"/>
</dbReference>
<evidence type="ECO:0000256" key="3">
    <source>
        <dbReference type="SAM" id="MobiDB-lite"/>
    </source>
</evidence>
<dbReference type="RefSeq" id="WP_092858570.1">
    <property type="nucleotide sequence ID" value="NZ_FOQH01000002.1"/>
</dbReference>
<evidence type="ECO:0000313" key="5">
    <source>
        <dbReference type="EMBL" id="SFH83797.1"/>
    </source>
</evidence>
<dbReference type="InterPro" id="IPR009081">
    <property type="entry name" value="PP-bd_ACP"/>
</dbReference>
<accession>A0A1I3DAN6</accession>
<dbReference type="Gene3D" id="3.30.559.10">
    <property type="entry name" value="Chloramphenicol acetyltransferase-like domain"/>
    <property type="match status" value="1"/>
</dbReference>
<dbReference type="GO" id="GO:0043041">
    <property type="term" value="P:amino acid activation for nonribosomal peptide biosynthetic process"/>
    <property type="evidence" value="ECO:0007669"/>
    <property type="project" value="TreeGrafter"/>
</dbReference>
<dbReference type="GO" id="GO:0003824">
    <property type="term" value="F:catalytic activity"/>
    <property type="evidence" value="ECO:0007669"/>
    <property type="project" value="InterPro"/>
</dbReference>
<dbReference type="Pfam" id="PF00668">
    <property type="entry name" value="Condensation"/>
    <property type="match status" value="1"/>
</dbReference>